<dbReference type="GO" id="GO:0071555">
    <property type="term" value="P:cell wall organization"/>
    <property type="evidence" value="ECO:0007669"/>
    <property type="project" value="UniProtKB-KW"/>
</dbReference>
<evidence type="ECO:0000256" key="6">
    <source>
        <dbReference type="ARBA" id="ARBA00022692"/>
    </source>
</evidence>
<dbReference type="Proteomes" id="UP001295684">
    <property type="component" value="Unassembled WGS sequence"/>
</dbReference>
<evidence type="ECO:0000313" key="13">
    <source>
        <dbReference type="Proteomes" id="UP001295684"/>
    </source>
</evidence>
<feature type="transmembrane region" description="Helical" evidence="11">
    <location>
        <begin position="760"/>
        <end position="778"/>
    </location>
</feature>
<evidence type="ECO:0000256" key="11">
    <source>
        <dbReference type="SAM" id="Phobius"/>
    </source>
</evidence>
<feature type="compositionally biased region" description="Basic and acidic residues" evidence="10">
    <location>
        <begin position="236"/>
        <end position="249"/>
    </location>
</feature>
<feature type="transmembrane region" description="Helical" evidence="11">
    <location>
        <begin position="638"/>
        <end position="659"/>
    </location>
</feature>
<gene>
    <name evidence="12" type="ORF">ECRASSUSDP1_LOCUS20377</name>
</gene>
<dbReference type="GO" id="GO:0006031">
    <property type="term" value="P:chitin biosynthetic process"/>
    <property type="evidence" value="ECO:0007669"/>
    <property type="project" value="TreeGrafter"/>
</dbReference>
<comment type="caution">
    <text evidence="12">The sequence shown here is derived from an EMBL/GenBank/DDBJ whole genome shotgun (WGS) entry which is preliminary data.</text>
</comment>
<feature type="transmembrane region" description="Helical" evidence="11">
    <location>
        <begin position="698"/>
        <end position="718"/>
    </location>
</feature>
<evidence type="ECO:0000256" key="5">
    <source>
        <dbReference type="ARBA" id="ARBA00022679"/>
    </source>
</evidence>
<evidence type="ECO:0000256" key="7">
    <source>
        <dbReference type="ARBA" id="ARBA00022989"/>
    </source>
</evidence>
<feature type="transmembrane region" description="Helical" evidence="11">
    <location>
        <begin position="665"/>
        <end position="686"/>
    </location>
</feature>
<protein>
    <recommendedName>
        <fullName evidence="2">chitin synthase</fullName>
        <ecNumber evidence="2">2.4.1.16</ecNumber>
    </recommendedName>
</protein>
<feature type="compositionally biased region" description="Acidic residues" evidence="10">
    <location>
        <begin position="225"/>
        <end position="235"/>
    </location>
</feature>
<dbReference type="InterPro" id="IPR029044">
    <property type="entry name" value="Nucleotide-diphossugar_trans"/>
</dbReference>
<keyword evidence="9" id="KW-0961">Cell wall biogenesis/degradation</keyword>
<dbReference type="AlphaFoldDB" id="A0AAD1XTD2"/>
<reference evidence="12" key="1">
    <citation type="submission" date="2023-07" db="EMBL/GenBank/DDBJ databases">
        <authorList>
            <consortium name="AG Swart"/>
            <person name="Singh M."/>
            <person name="Singh A."/>
            <person name="Seah K."/>
            <person name="Emmerich C."/>
        </authorList>
    </citation>
    <scope>NUCLEOTIDE SEQUENCE</scope>
    <source>
        <strain evidence="12">DP1</strain>
    </source>
</reference>
<evidence type="ECO:0000313" key="12">
    <source>
        <dbReference type="EMBL" id="CAI2378973.1"/>
    </source>
</evidence>
<evidence type="ECO:0000256" key="3">
    <source>
        <dbReference type="ARBA" id="ARBA00022475"/>
    </source>
</evidence>
<evidence type="ECO:0000256" key="9">
    <source>
        <dbReference type="ARBA" id="ARBA00023316"/>
    </source>
</evidence>
<dbReference type="SUPFAM" id="SSF53448">
    <property type="entry name" value="Nucleotide-diphospho-sugar transferases"/>
    <property type="match status" value="1"/>
</dbReference>
<dbReference type="GO" id="GO:0004100">
    <property type="term" value="F:chitin synthase activity"/>
    <property type="evidence" value="ECO:0007669"/>
    <property type="project" value="UniProtKB-EC"/>
</dbReference>
<proteinExistence type="predicted"/>
<keyword evidence="8 11" id="KW-0472">Membrane</keyword>
<feature type="region of interest" description="Disordered" evidence="10">
    <location>
        <begin position="932"/>
        <end position="977"/>
    </location>
</feature>
<feature type="transmembrane region" description="Helical" evidence="11">
    <location>
        <begin position="559"/>
        <end position="586"/>
    </location>
</feature>
<dbReference type="InterPro" id="IPR004835">
    <property type="entry name" value="Chitin_synth"/>
</dbReference>
<organism evidence="12 13">
    <name type="scientific">Euplotes crassus</name>
    <dbReference type="NCBI Taxonomy" id="5936"/>
    <lineage>
        <taxon>Eukaryota</taxon>
        <taxon>Sar</taxon>
        <taxon>Alveolata</taxon>
        <taxon>Ciliophora</taxon>
        <taxon>Intramacronucleata</taxon>
        <taxon>Spirotrichea</taxon>
        <taxon>Hypotrichia</taxon>
        <taxon>Euplotida</taxon>
        <taxon>Euplotidae</taxon>
        <taxon>Moneuplotes</taxon>
    </lineage>
</organism>
<keyword evidence="5" id="KW-0808">Transferase</keyword>
<sequence length="977" mass="112869">MSHSENSKDEEPPHERSNLTSPPQYEEPPADPEVLPISDLDPFRKRCRYTPLSLVNPDPFNTTNQDYIMKQHEYNADEDWDIEDVGLCDIDILEDTLIGYGIYKNQPKMLMCITLFNEDPKRLVESLAGVYRAYYELLDLDPTFLNRVHVVIITDGYETLLENPQHQEVYDKANIHSIKKLNPKKYTKATMKPGLQGTEFNLQSLSFINTENMISRRIETREEKDDQEEEDEEENKEEKKENTKDDDEKQEVKIEFKDIKAYGANNIGHCFSRVMDFSEWEQALSKQQRNNFFINGYDVYDFLTGDDSVGNVKTKKYKDYPLPIHFVVKHQNQGKLESYKWFYNGFCKMMNPKYAQLIEVGAIPQWNSISRIIMHMEAFQNVGGACGEIEVKLIEKKSDGVQAVSFVESSMMRAQYVEYKVSHYMDKATESLFGFVTSLPSAFSTFRWECIKGRPISQTLKGARDDFRDVRKIMSCYTSNKYLTEDRIMAMEIVCKENENYLTHYVPGAKCLVDCPLSLTGLIKERRRIFNGWMFSSVHLLKSTCRVWKRKGSSFIRNCFLMLLYLYMAIIWILFYCMLGLFYSAFSIFVREVLPDDKCLSVTMASNLLENVYLTFLFIVLMLSTSVQVLHAEVGYRLCSFLMGLFSIVLIVCAVFYATKSDGNLLAVSLIGFFIFSFIIPLILNIKDLYISDVVKGIIYATYFLPTYANIFTIFSMANIHEVAFETVSGSLNKDKEIATKVKEAAAEKYEDYQYYRAKFLVVWLCVNFAVGGVITYLDREDLRVFPFILCCVLAGVIVFKLVVSGMHRAISWVHYCYVSCHFRKIRKGHKGGLHDEVRNRAYSESVEFEYKKCVYNNDDDEIDDEEPILIALDDIMEKMRKNFKLKNDMHQANELQKMLTISKKVREREIKKKTTMFQARTMAKANPDVISASHDHSNISKDVSAADDPFGFEEPVDGAPSFSSETSSRQESESAN</sequence>
<evidence type="ECO:0000256" key="8">
    <source>
        <dbReference type="ARBA" id="ARBA00023136"/>
    </source>
</evidence>
<accession>A0AAD1XTD2</accession>
<dbReference type="EMBL" id="CAMPGE010020768">
    <property type="protein sequence ID" value="CAI2378973.1"/>
    <property type="molecule type" value="Genomic_DNA"/>
</dbReference>
<keyword evidence="6 11" id="KW-0812">Transmembrane</keyword>
<keyword evidence="3" id="KW-1003">Cell membrane</keyword>
<keyword evidence="7 11" id="KW-1133">Transmembrane helix</keyword>
<evidence type="ECO:0000256" key="10">
    <source>
        <dbReference type="SAM" id="MobiDB-lite"/>
    </source>
</evidence>
<feature type="transmembrane region" description="Helical" evidence="11">
    <location>
        <begin position="785"/>
        <end position="804"/>
    </location>
</feature>
<feature type="compositionally biased region" description="Basic and acidic residues" evidence="10">
    <location>
        <begin position="1"/>
        <end position="17"/>
    </location>
</feature>
<name>A0AAD1XTD2_EUPCR</name>
<evidence type="ECO:0000256" key="1">
    <source>
        <dbReference type="ARBA" id="ARBA00004651"/>
    </source>
</evidence>
<keyword evidence="13" id="KW-1185">Reference proteome</keyword>
<dbReference type="Pfam" id="PF01644">
    <property type="entry name" value="Chitin_synth_1"/>
    <property type="match status" value="1"/>
</dbReference>
<evidence type="ECO:0000256" key="4">
    <source>
        <dbReference type="ARBA" id="ARBA00022676"/>
    </source>
</evidence>
<feature type="transmembrane region" description="Helical" evidence="11">
    <location>
        <begin position="612"/>
        <end position="631"/>
    </location>
</feature>
<dbReference type="PANTHER" id="PTHR22914">
    <property type="entry name" value="CHITIN SYNTHASE"/>
    <property type="match status" value="1"/>
</dbReference>
<feature type="region of interest" description="Disordered" evidence="10">
    <location>
        <begin position="1"/>
        <end position="37"/>
    </location>
</feature>
<evidence type="ECO:0000256" key="2">
    <source>
        <dbReference type="ARBA" id="ARBA00012543"/>
    </source>
</evidence>
<feature type="region of interest" description="Disordered" evidence="10">
    <location>
        <begin position="218"/>
        <end position="249"/>
    </location>
</feature>
<keyword evidence="4" id="KW-0328">Glycosyltransferase</keyword>
<comment type="subcellular location">
    <subcellularLocation>
        <location evidence="1">Cell membrane</location>
        <topology evidence="1">Multi-pass membrane protein</topology>
    </subcellularLocation>
</comment>
<dbReference type="EC" id="2.4.1.16" evidence="2"/>
<dbReference type="GO" id="GO:0005886">
    <property type="term" value="C:plasma membrane"/>
    <property type="evidence" value="ECO:0007669"/>
    <property type="project" value="UniProtKB-SubCell"/>
</dbReference>
<dbReference type="PANTHER" id="PTHR22914:SF9">
    <property type="entry name" value="CHITIN SYNTHASE 1"/>
    <property type="match status" value="1"/>
</dbReference>